<evidence type="ECO:0000313" key="2">
    <source>
        <dbReference type="EMBL" id="SES01720.1"/>
    </source>
</evidence>
<feature type="domain" description="DUF58" evidence="1">
    <location>
        <begin position="45"/>
        <end position="254"/>
    </location>
</feature>
<organism evidence="2 3">
    <name type="scientific">Gracilibacillus ureilyticus</name>
    <dbReference type="NCBI Taxonomy" id="531814"/>
    <lineage>
        <taxon>Bacteria</taxon>
        <taxon>Bacillati</taxon>
        <taxon>Bacillota</taxon>
        <taxon>Bacilli</taxon>
        <taxon>Bacillales</taxon>
        <taxon>Bacillaceae</taxon>
        <taxon>Gracilibacillus</taxon>
    </lineage>
</organism>
<keyword evidence="3" id="KW-1185">Reference proteome</keyword>
<dbReference type="AlphaFoldDB" id="A0A1H9TWH5"/>
<dbReference type="RefSeq" id="WP_089742226.1">
    <property type="nucleotide sequence ID" value="NZ_FOGL01000015.1"/>
</dbReference>
<gene>
    <name evidence="2" type="ORF">SAMN04487944_11538</name>
</gene>
<dbReference type="Pfam" id="PF01882">
    <property type="entry name" value="DUF58"/>
    <property type="match status" value="1"/>
</dbReference>
<dbReference type="InterPro" id="IPR036465">
    <property type="entry name" value="vWFA_dom_sf"/>
</dbReference>
<dbReference type="PANTHER" id="PTHR33608:SF7">
    <property type="entry name" value="DUF58 DOMAIN-CONTAINING PROTEIN"/>
    <property type="match status" value="1"/>
</dbReference>
<dbReference type="PANTHER" id="PTHR33608">
    <property type="entry name" value="BLL2464 PROTEIN"/>
    <property type="match status" value="1"/>
</dbReference>
<dbReference type="SUPFAM" id="SSF53300">
    <property type="entry name" value="vWA-like"/>
    <property type="match status" value="1"/>
</dbReference>
<name>A0A1H9TWH5_9BACI</name>
<dbReference type="STRING" id="531814.SAMN04487944_11538"/>
<dbReference type="OrthoDB" id="9776116at2"/>
<sequence>MSGLLSPVLTKRLANYKITSRKIVRGGHKGERRSIRLGSSLEFSDYRLYSPGDDLRQIDWNTYARSQKFYIKRFLDEQELSVSIYLDCTKSMGITDEKWRRAKQLAASFTFLTLANSDRLSFIPVVSPSGTYPHTKGKAMVNSVIHFIEQASVSNGEERFGQQLSQHSTTGRKGSLNVLISDFLEDPADLFLALKKMQARHQQVLLIQVLLPEEIDPDYTGDLQLVDIETSNQREVSMSQKVISQYKQLFESHTEKIKSFCQKRGMELVLCPVSTNLEETIFSTLMQKGWIRR</sequence>
<evidence type="ECO:0000313" key="3">
    <source>
        <dbReference type="Proteomes" id="UP000199687"/>
    </source>
</evidence>
<reference evidence="2 3" key="1">
    <citation type="submission" date="2016-10" db="EMBL/GenBank/DDBJ databases">
        <authorList>
            <person name="de Groot N.N."/>
        </authorList>
    </citation>
    <scope>NUCLEOTIDE SEQUENCE [LARGE SCALE GENOMIC DNA]</scope>
    <source>
        <strain evidence="2 3">CGMCC 1.7727</strain>
    </source>
</reference>
<proteinExistence type="predicted"/>
<dbReference type="InterPro" id="IPR002881">
    <property type="entry name" value="DUF58"/>
</dbReference>
<evidence type="ECO:0000259" key="1">
    <source>
        <dbReference type="Pfam" id="PF01882"/>
    </source>
</evidence>
<protein>
    <recommendedName>
        <fullName evidence="1">DUF58 domain-containing protein</fullName>
    </recommendedName>
</protein>
<dbReference type="Proteomes" id="UP000199687">
    <property type="component" value="Unassembled WGS sequence"/>
</dbReference>
<accession>A0A1H9TWH5</accession>
<dbReference type="EMBL" id="FOGL01000015">
    <property type="protein sequence ID" value="SES01720.1"/>
    <property type="molecule type" value="Genomic_DNA"/>
</dbReference>